<dbReference type="EMBL" id="JAIXMP010000075">
    <property type="protein sequence ID" value="KAI9243343.1"/>
    <property type="molecule type" value="Genomic_DNA"/>
</dbReference>
<name>A0AAD5P6N6_9FUNG</name>
<keyword evidence="1" id="KW-0812">Transmembrane</keyword>
<accession>A0AAD5P6N6</accession>
<sequence length="212" mass="24474">MSELYLVNLEYSSELMLKSHSVDYYDSLGWCHCCNYEFLRRRGCRRALNIFHRGDSRDQALFLLLQILHFLFDLKMERRELVEFSILTPKGRRRVVVRTADVKLINVSLGLATCAALVALLSLINEYLTFVVCQLANICKELMVFGVIGVYCLWIADLLADDVPDIVFKAEVVKIKYDTVRILRTCNGDHCWITVKNEIIIWIAFQNDGSIV</sequence>
<comment type="caution">
    <text evidence="2">The sequence shown here is derived from an EMBL/GenBank/DDBJ whole genome shotgun (WGS) entry which is preliminary data.</text>
</comment>
<protein>
    <submittedName>
        <fullName evidence="2">Uncharacterized protein</fullName>
    </submittedName>
</protein>
<dbReference type="Proteomes" id="UP001209540">
    <property type="component" value="Unassembled WGS sequence"/>
</dbReference>
<dbReference type="AlphaFoldDB" id="A0AAD5P6N6"/>
<reference evidence="2" key="1">
    <citation type="journal article" date="2022" name="IScience">
        <title>Evolution of zygomycete secretomes and the origins of terrestrial fungal ecologies.</title>
        <authorList>
            <person name="Chang Y."/>
            <person name="Wang Y."/>
            <person name="Mondo S."/>
            <person name="Ahrendt S."/>
            <person name="Andreopoulos W."/>
            <person name="Barry K."/>
            <person name="Beard J."/>
            <person name="Benny G.L."/>
            <person name="Blankenship S."/>
            <person name="Bonito G."/>
            <person name="Cuomo C."/>
            <person name="Desiro A."/>
            <person name="Gervers K.A."/>
            <person name="Hundley H."/>
            <person name="Kuo A."/>
            <person name="LaButti K."/>
            <person name="Lang B.F."/>
            <person name="Lipzen A."/>
            <person name="O'Donnell K."/>
            <person name="Pangilinan J."/>
            <person name="Reynolds N."/>
            <person name="Sandor L."/>
            <person name="Smith M.E."/>
            <person name="Tsang A."/>
            <person name="Grigoriev I.V."/>
            <person name="Stajich J.E."/>
            <person name="Spatafora J.W."/>
        </authorList>
    </citation>
    <scope>NUCLEOTIDE SEQUENCE</scope>
    <source>
        <strain evidence="2">RSA 2281</strain>
    </source>
</reference>
<proteinExistence type="predicted"/>
<gene>
    <name evidence="2" type="ORF">BDA99DRAFT_544516</name>
</gene>
<keyword evidence="1" id="KW-0472">Membrane</keyword>
<feature type="transmembrane region" description="Helical" evidence="1">
    <location>
        <begin position="142"/>
        <end position="160"/>
    </location>
</feature>
<evidence type="ECO:0000313" key="3">
    <source>
        <dbReference type="Proteomes" id="UP001209540"/>
    </source>
</evidence>
<reference evidence="2" key="2">
    <citation type="submission" date="2023-02" db="EMBL/GenBank/DDBJ databases">
        <authorList>
            <consortium name="DOE Joint Genome Institute"/>
            <person name="Mondo S.J."/>
            <person name="Chang Y."/>
            <person name="Wang Y."/>
            <person name="Ahrendt S."/>
            <person name="Andreopoulos W."/>
            <person name="Barry K."/>
            <person name="Beard J."/>
            <person name="Benny G.L."/>
            <person name="Blankenship S."/>
            <person name="Bonito G."/>
            <person name="Cuomo C."/>
            <person name="Desiro A."/>
            <person name="Gervers K.A."/>
            <person name="Hundley H."/>
            <person name="Kuo A."/>
            <person name="LaButti K."/>
            <person name="Lang B.F."/>
            <person name="Lipzen A."/>
            <person name="O'Donnell K."/>
            <person name="Pangilinan J."/>
            <person name="Reynolds N."/>
            <person name="Sandor L."/>
            <person name="Smith M.W."/>
            <person name="Tsang A."/>
            <person name="Grigoriev I.V."/>
            <person name="Stajich J.E."/>
            <person name="Spatafora J.W."/>
        </authorList>
    </citation>
    <scope>NUCLEOTIDE SEQUENCE</scope>
    <source>
        <strain evidence="2">RSA 2281</strain>
    </source>
</reference>
<organism evidence="2 3">
    <name type="scientific">Phascolomyces articulosus</name>
    <dbReference type="NCBI Taxonomy" id="60185"/>
    <lineage>
        <taxon>Eukaryota</taxon>
        <taxon>Fungi</taxon>
        <taxon>Fungi incertae sedis</taxon>
        <taxon>Mucoromycota</taxon>
        <taxon>Mucoromycotina</taxon>
        <taxon>Mucoromycetes</taxon>
        <taxon>Mucorales</taxon>
        <taxon>Lichtheimiaceae</taxon>
        <taxon>Phascolomyces</taxon>
    </lineage>
</organism>
<keyword evidence="3" id="KW-1185">Reference proteome</keyword>
<evidence type="ECO:0000313" key="2">
    <source>
        <dbReference type="EMBL" id="KAI9243343.1"/>
    </source>
</evidence>
<keyword evidence="1" id="KW-1133">Transmembrane helix</keyword>
<feature type="transmembrane region" description="Helical" evidence="1">
    <location>
        <begin position="102"/>
        <end position="122"/>
    </location>
</feature>
<evidence type="ECO:0000256" key="1">
    <source>
        <dbReference type="SAM" id="Phobius"/>
    </source>
</evidence>